<organism evidence="15 16">
    <name type="scientific">[Clostridium] citroniae WAL-19142</name>
    <dbReference type="NCBI Taxonomy" id="742734"/>
    <lineage>
        <taxon>Bacteria</taxon>
        <taxon>Bacillati</taxon>
        <taxon>Bacillota</taxon>
        <taxon>Clostridia</taxon>
        <taxon>Lachnospirales</taxon>
        <taxon>Lachnospiraceae</taxon>
        <taxon>Enterocloster</taxon>
    </lineage>
</organism>
<evidence type="ECO:0000256" key="4">
    <source>
        <dbReference type="ARBA" id="ARBA00022679"/>
    </source>
</evidence>
<keyword evidence="11 12" id="KW-0472">Membrane</keyword>
<sequence length="584" mass="67740">MRKLGKSLRSRIFLSVTFFVVIPLIAAMSVIWKKTNEQMIERQIQSYEENTLYMSRLCDGLFDDIKDKSLLIYNDQKTMEILNKGSGISEDEQKLLNGKVSAIFFSDDKIKSLTFYVEKLNLMIYRKRNESNRFYRIENEKEQESYFINPYYAEDVRYHISTVKDQVTGEYLVVLDQNIMDLNYRSLVRMEIVYGDEIFEPIFSNPAKGGADGNYVIDDDGQFLYGEFGEYFPDKIRTSLQSAPQGVSYMNEDEPYVVIKQKLADFPYDVVKCISMQVLMDELLPYRNGLILMFILIMIIIAVLALILSRLVSGSIRKFTQSIISFRNTTENVELKIEPELDEMKELAEEFSGMMHEINQLIEEKSDARYKEKKAYLMLLTMQINPHFLYNSLQTLQFMALKRKAFEMNAMLTSLGKILRYSLDWDKQQVTLEEEVENVLEYLNIQKFRYVDELDLQLDRPETGLDCMVPKMILQPLVENCFVHGFKGKTGDYKVRIDICHNNGDITVLICDNGKGMESAQMEKLNAEMEKGENYIASGHTGLLSASCRLKEKYPGAYVRIEQGQWFCVKVSIPGGYHEGSDHR</sequence>
<keyword evidence="5 12" id="KW-0812">Transmembrane</keyword>
<dbReference type="AlphaFoldDB" id="A0A0J9EG13"/>
<gene>
    <name evidence="15" type="ORF">HMPREF9470_04816</name>
</gene>
<dbReference type="OrthoDB" id="9809348at2"/>
<name>A0A0J9EG13_9FIRM</name>
<evidence type="ECO:0000256" key="8">
    <source>
        <dbReference type="ARBA" id="ARBA00022840"/>
    </source>
</evidence>
<feature type="domain" description="Signal transduction histidine kinase internal region" evidence="14">
    <location>
        <begin position="377"/>
        <end position="453"/>
    </location>
</feature>
<evidence type="ECO:0000256" key="7">
    <source>
        <dbReference type="ARBA" id="ARBA00022777"/>
    </source>
</evidence>
<comment type="caution">
    <text evidence="15">The sequence shown here is derived from an EMBL/GenBank/DDBJ whole genome shotgun (WGS) entry which is preliminary data.</text>
</comment>
<evidence type="ECO:0000256" key="10">
    <source>
        <dbReference type="ARBA" id="ARBA00023012"/>
    </source>
</evidence>
<feature type="transmembrane region" description="Helical" evidence="12">
    <location>
        <begin position="289"/>
        <end position="308"/>
    </location>
</feature>
<evidence type="ECO:0000256" key="2">
    <source>
        <dbReference type="ARBA" id="ARBA00022475"/>
    </source>
</evidence>
<dbReference type="EMBL" id="ADLK01000037">
    <property type="protein sequence ID" value="KMW14510.1"/>
    <property type="molecule type" value="Genomic_DNA"/>
</dbReference>
<keyword evidence="7" id="KW-0418">Kinase</keyword>
<reference evidence="15 16" key="1">
    <citation type="submission" date="2011-04" db="EMBL/GenBank/DDBJ databases">
        <title>The Genome Sequence of Clostridium citroniae WAL-19142.</title>
        <authorList>
            <consortium name="The Broad Institute Genome Sequencing Platform"/>
            <person name="Earl A."/>
            <person name="Ward D."/>
            <person name="Feldgarden M."/>
            <person name="Gevers D."/>
            <person name="Warren Y.A."/>
            <person name="Tyrrell K.L."/>
            <person name="Citron D.M."/>
            <person name="Goldstein E.J."/>
            <person name="Daigneault M."/>
            <person name="Allen-Vercoe E."/>
            <person name="Young S.K."/>
            <person name="Zeng Q."/>
            <person name="Gargeya S."/>
            <person name="Fitzgerald M."/>
            <person name="Haas B."/>
            <person name="Abouelleil A."/>
            <person name="Alvarado L."/>
            <person name="Arachchi H.M."/>
            <person name="Berlin A."/>
            <person name="Brown A."/>
            <person name="Chapman S.B."/>
            <person name="Chen Z."/>
            <person name="Dunbar C."/>
            <person name="Freedman E."/>
            <person name="Gearin G."/>
            <person name="Gellesch M."/>
            <person name="Goldberg J."/>
            <person name="Griggs A."/>
            <person name="Gujja S."/>
            <person name="Heilman E.R."/>
            <person name="Heiman D."/>
            <person name="Howarth C."/>
            <person name="Larson L."/>
            <person name="Lui A."/>
            <person name="MacDonald P.J."/>
            <person name="Mehta T."/>
            <person name="Montmayeur A."/>
            <person name="Murphy C."/>
            <person name="Neiman D."/>
            <person name="Pearson M."/>
            <person name="Priest M."/>
            <person name="Roberts A."/>
            <person name="Saif S."/>
            <person name="Shea T."/>
            <person name="Shenoy N."/>
            <person name="Sisk P."/>
            <person name="Stolte C."/>
            <person name="Sykes S."/>
            <person name="White J."/>
            <person name="Yandava C."/>
            <person name="Wortman J."/>
            <person name="Nusbaum C."/>
            <person name="Birren B."/>
        </authorList>
    </citation>
    <scope>NUCLEOTIDE SEQUENCE [LARGE SCALE GENOMIC DNA]</scope>
    <source>
        <strain evidence="15 16">WAL-19142</strain>
    </source>
</reference>
<dbReference type="InterPro" id="IPR050640">
    <property type="entry name" value="Bact_2-comp_sensor_kinase"/>
</dbReference>
<protein>
    <submittedName>
        <fullName evidence="15">Uncharacterized protein</fullName>
    </submittedName>
</protein>
<dbReference type="Proteomes" id="UP000037392">
    <property type="component" value="Unassembled WGS sequence"/>
</dbReference>
<dbReference type="PANTHER" id="PTHR34220">
    <property type="entry name" value="SENSOR HISTIDINE KINASE YPDA"/>
    <property type="match status" value="1"/>
</dbReference>
<keyword evidence="2" id="KW-1003">Cell membrane</keyword>
<dbReference type="PATRIC" id="fig|742734.4.peg.5159"/>
<dbReference type="PANTHER" id="PTHR34220:SF11">
    <property type="entry name" value="SENSOR PROTEIN KINASE HPTS"/>
    <property type="match status" value="1"/>
</dbReference>
<proteinExistence type="predicted"/>
<dbReference type="Gene3D" id="6.10.340.10">
    <property type="match status" value="1"/>
</dbReference>
<evidence type="ECO:0000256" key="5">
    <source>
        <dbReference type="ARBA" id="ARBA00022692"/>
    </source>
</evidence>
<dbReference type="InterPro" id="IPR036890">
    <property type="entry name" value="HATPase_C_sf"/>
</dbReference>
<evidence type="ECO:0000259" key="13">
    <source>
        <dbReference type="Pfam" id="PF02518"/>
    </source>
</evidence>
<feature type="transmembrane region" description="Helical" evidence="12">
    <location>
        <begin position="12"/>
        <end position="32"/>
    </location>
</feature>
<keyword evidence="3" id="KW-0597">Phosphoprotein</keyword>
<keyword evidence="8" id="KW-0067">ATP-binding</keyword>
<dbReference type="Pfam" id="PF06580">
    <property type="entry name" value="His_kinase"/>
    <property type="match status" value="1"/>
</dbReference>
<dbReference type="InterPro" id="IPR003594">
    <property type="entry name" value="HATPase_dom"/>
</dbReference>
<evidence type="ECO:0000256" key="11">
    <source>
        <dbReference type="ARBA" id="ARBA00023136"/>
    </source>
</evidence>
<dbReference type="GeneID" id="93164240"/>
<keyword evidence="4" id="KW-0808">Transferase</keyword>
<dbReference type="Gene3D" id="3.30.565.10">
    <property type="entry name" value="Histidine kinase-like ATPase, C-terminal domain"/>
    <property type="match status" value="1"/>
</dbReference>
<keyword evidence="10" id="KW-0902">Two-component regulatory system</keyword>
<keyword evidence="9 12" id="KW-1133">Transmembrane helix</keyword>
<feature type="domain" description="Histidine kinase/HSP90-like ATPase" evidence="13">
    <location>
        <begin position="472"/>
        <end position="573"/>
    </location>
</feature>
<evidence type="ECO:0000256" key="6">
    <source>
        <dbReference type="ARBA" id="ARBA00022741"/>
    </source>
</evidence>
<dbReference type="SUPFAM" id="SSF55874">
    <property type="entry name" value="ATPase domain of HSP90 chaperone/DNA topoisomerase II/histidine kinase"/>
    <property type="match status" value="1"/>
</dbReference>
<evidence type="ECO:0000313" key="16">
    <source>
        <dbReference type="Proteomes" id="UP000037392"/>
    </source>
</evidence>
<dbReference type="RefSeq" id="WP_045093920.1">
    <property type="nucleotide sequence ID" value="NZ_KQ235883.1"/>
</dbReference>
<evidence type="ECO:0000256" key="1">
    <source>
        <dbReference type="ARBA" id="ARBA00004651"/>
    </source>
</evidence>
<dbReference type="GO" id="GO:0005886">
    <property type="term" value="C:plasma membrane"/>
    <property type="evidence" value="ECO:0007669"/>
    <property type="project" value="UniProtKB-SubCell"/>
</dbReference>
<comment type="subcellular location">
    <subcellularLocation>
        <location evidence="1">Cell membrane</location>
        <topology evidence="1">Multi-pass membrane protein</topology>
    </subcellularLocation>
</comment>
<evidence type="ECO:0000256" key="9">
    <source>
        <dbReference type="ARBA" id="ARBA00022989"/>
    </source>
</evidence>
<evidence type="ECO:0000313" key="15">
    <source>
        <dbReference type="EMBL" id="KMW14510.1"/>
    </source>
</evidence>
<keyword evidence="6" id="KW-0547">Nucleotide-binding</keyword>
<dbReference type="Pfam" id="PF02518">
    <property type="entry name" value="HATPase_c"/>
    <property type="match status" value="1"/>
</dbReference>
<dbReference type="GO" id="GO:0005524">
    <property type="term" value="F:ATP binding"/>
    <property type="evidence" value="ECO:0007669"/>
    <property type="project" value="UniProtKB-KW"/>
</dbReference>
<evidence type="ECO:0000256" key="12">
    <source>
        <dbReference type="SAM" id="Phobius"/>
    </source>
</evidence>
<dbReference type="GO" id="GO:0000155">
    <property type="term" value="F:phosphorelay sensor kinase activity"/>
    <property type="evidence" value="ECO:0007669"/>
    <property type="project" value="InterPro"/>
</dbReference>
<accession>A0A0J9EG13</accession>
<dbReference type="InterPro" id="IPR010559">
    <property type="entry name" value="Sig_transdc_His_kin_internal"/>
</dbReference>
<evidence type="ECO:0000259" key="14">
    <source>
        <dbReference type="Pfam" id="PF06580"/>
    </source>
</evidence>
<evidence type="ECO:0000256" key="3">
    <source>
        <dbReference type="ARBA" id="ARBA00022553"/>
    </source>
</evidence>